<evidence type="ECO:0000256" key="1">
    <source>
        <dbReference type="ARBA" id="ARBA00023015"/>
    </source>
</evidence>
<dbReference type="PANTHER" id="PTHR35807">
    <property type="entry name" value="TRANSCRIPTIONAL REGULATOR REDD-RELATED"/>
    <property type="match status" value="1"/>
</dbReference>
<reference evidence="5" key="1">
    <citation type="submission" date="2023-01" db="EMBL/GenBank/DDBJ databases">
        <title>The diversity of Class Acidimicrobiia in South China Sea sediment environments and the proposal of Iamia marina sp. nov., a novel species of the genus Iamia.</title>
        <authorList>
            <person name="He Y."/>
            <person name="Tian X."/>
        </authorList>
    </citation>
    <scope>NUCLEOTIDE SEQUENCE</scope>
    <source>
        <strain evidence="5">DSM 19957</strain>
    </source>
</reference>
<dbReference type="Gene3D" id="1.10.10.10">
    <property type="entry name" value="Winged helix-like DNA-binding domain superfamily/Winged helix DNA-binding domain"/>
    <property type="match status" value="1"/>
</dbReference>
<evidence type="ECO:0000259" key="4">
    <source>
        <dbReference type="SMART" id="SM01043"/>
    </source>
</evidence>
<dbReference type="Proteomes" id="UP001216390">
    <property type="component" value="Chromosome"/>
</dbReference>
<keyword evidence="2" id="KW-0804">Transcription</keyword>
<proteinExistence type="predicted"/>
<dbReference type="InterPro" id="IPR005158">
    <property type="entry name" value="BTAD"/>
</dbReference>
<dbReference type="InterPro" id="IPR003593">
    <property type="entry name" value="AAA+_ATPase"/>
</dbReference>
<evidence type="ECO:0000259" key="3">
    <source>
        <dbReference type="SMART" id="SM00382"/>
    </source>
</evidence>
<evidence type="ECO:0000256" key="2">
    <source>
        <dbReference type="ARBA" id="ARBA00023163"/>
    </source>
</evidence>
<dbReference type="RefSeq" id="WP_272736130.1">
    <property type="nucleotide sequence ID" value="NZ_CP116942.1"/>
</dbReference>
<dbReference type="Gene3D" id="1.25.40.10">
    <property type="entry name" value="Tetratricopeptide repeat domain"/>
    <property type="match status" value="1"/>
</dbReference>
<dbReference type="InterPro" id="IPR011990">
    <property type="entry name" value="TPR-like_helical_dom_sf"/>
</dbReference>
<dbReference type="InterPro" id="IPR036388">
    <property type="entry name" value="WH-like_DNA-bd_sf"/>
</dbReference>
<evidence type="ECO:0000313" key="6">
    <source>
        <dbReference type="Proteomes" id="UP001216390"/>
    </source>
</evidence>
<dbReference type="InterPro" id="IPR051677">
    <property type="entry name" value="AfsR-DnrI-RedD_regulator"/>
</dbReference>
<dbReference type="GO" id="GO:0006355">
    <property type="term" value="P:regulation of DNA-templated transcription"/>
    <property type="evidence" value="ECO:0007669"/>
    <property type="project" value="TreeGrafter"/>
</dbReference>
<dbReference type="SMART" id="SM01043">
    <property type="entry name" value="BTAD"/>
    <property type="match status" value="1"/>
</dbReference>
<dbReference type="Pfam" id="PF03704">
    <property type="entry name" value="BTAD"/>
    <property type="match status" value="1"/>
</dbReference>
<name>A0AAF0BTC8_9ACTN</name>
<organism evidence="5 6">
    <name type="scientific">Iamia majanohamensis</name>
    <dbReference type="NCBI Taxonomy" id="467976"/>
    <lineage>
        <taxon>Bacteria</taxon>
        <taxon>Bacillati</taxon>
        <taxon>Actinomycetota</taxon>
        <taxon>Acidimicrobiia</taxon>
        <taxon>Acidimicrobiales</taxon>
        <taxon>Iamiaceae</taxon>
        <taxon>Iamia</taxon>
    </lineage>
</organism>
<dbReference type="SMART" id="SM00382">
    <property type="entry name" value="AAA"/>
    <property type="match status" value="1"/>
</dbReference>
<dbReference type="InterPro" id="IPR027417">
    <property type="entry name" value="P-loop_NTPase"/>
</dbReference>
<accession>A0AAF0BTC8</accession>
<feature type="domain" description="AAA+ ATPase" evidence="3">
    <location>
        <begin position="31"/>
        <end position="170"/>
    </location>
</feature>
<gene>
    <name evidence="5" type="ORF">PO878_19090</name>
</gene>
<dbReference type="GO" id="GO:0003677">
    <property type="term" value="F:DNA binding"/>
    <property type="evidence" value="ECO:0007669"/>
    <property type="project" value="TreeGrafter"/>
</dbReference>
<dbReference type="SUPFAM" id="SSF48452">
    <property type="entry name" value="TPR-like"/>
    <property type="match status" value="1"/>
</dbReference>
<dbReference type="EMBL" id="CP116942">
    <property type="protein sequence ID" value="WCO66607.1"/>
    <property type="molecule type" value="Genomic_DNA"/>
</dbReference>
<dbReference type="SUPFAM" id="SSF52540">
    <property type="entry name" value="P-loop containing nucleoside triphosphate hydrolases"/>
    <property type="match status" value="1"/>
</dbReference>
<dbReference type="KEGG" id="ima:PO878_19090"/>
<evidence type="ECO:0000313" key="5">
    <source>
        <dbReference type="EMBL" id="WCO66607.1"/>
    </source>
</evidence>
<keyword evidence="1" id="KW-0805">Transcription regulation</keyword>
<keyword evidence="6" id="KW-1185">Reference proteome</keyword>
<dbReference type="AlphaFoldDB" id="A0AAF0BTC8"/>
<protein>
    <submittedName>
        <fullName evidence="5">BTAD domain-containing putative transcriptional regulator</fullName>
    </submittedName>
</protein>
<sequence>MSAPGGSRTGPPAPDHRDLHRSGVVARLRAPARVVAVVGGAGFGKSTAVAQAVAAEAGTGRGTVRYACQRADARPQHLVSGLVDAVGAAEPVDVPAALDLVLDRVARLGPDGGTLVLDDVHHLTGDGSGPLRHLVRDAPEPVRLVLVSRRPIPGLARLRAHGLVVDVTEEELRLTPEEQAELAEDHGVAADVVAPYGGWPALAVHACRTRDPGATAALARRALAPELRRSLAEVLAGGAVAPGSVEAAQSHLIPWRALVEAVPLTEVRSDGTCAFHPLWGTVLADELTPAEAQAARRRVARRHLAAGELERVVALTPSSDGEALAQAARKGCEAALERPSPTTPASWLALLPDDATSGPEASLLRGLAAVAEAPWSDGTVQLLDRARGAFHQRGDEEGEVMALAATIAPERGRGDAAALRGIGRRLGELAGVGGARTIALQGLARAAAAEAEGDVEAALAALDAVVGGTLSPGWRAERDLRRARALLLLGRGADAVPAPGQGPRPAAGGVGARAVRAAALWAACRPAEALEELPDLAALGGLAPGERVEAACWAATVLARAGRVEEAIAAVALAEGADTDGLGPRGREDLAGARAIVAVAARDERSAASTLAPLVGRDGSWLPGSRPHLAPVLVLVPEARSTVDQVVSGPDHHAALRAARALLVARAGDWSADEDLPSPGEVVGGLPLRWAVELASVVEGAGDRRARPLVAALARVHGARLLAALDDVADVDEEAVAGLRQATTPSSSDRAVVGVLGPTTLTVAGVPSETPAWRRRAVRALACLLVVRGTVSRDQAVGALWPDTDQARADGNLRAAVSQLASALEPDRRPGAPSSRLQADHRGLALVGSAAEGHDVQVFDRLVGEGDRARVAGVASEALAHYEAALVLWRGTPYSDLDDPAAVLERARLTARFVSASRRAAEVLLAAGQEERAIERLEAAVAVEPWSEGAHRDLATAHLAAGDHEAARGAIDTGVALLDEHGVEPSAATLRVRARIEAAARS</sequence>
<feature type="domain" description="Bacterial transcriptional activator" evidence="4">
    <location>
        <begin position="854"/>
        <end position="997"/>
    </location>
</feature>
<dbReference type="PANTHER" id="PTHR35807:SF1">
    <property type="entry name" value="TRANSCRIPTIONAL REGULATOR REDD"/>
    <property type="match status" value="1"/>
</dbReference>